<keyword evidence="1" id="KW-0732">Signal</keyword>
<dbReference type="EMBL" id="WITK01000027">
    <property type="protein sequence ID" value="MQW93247.1"/>
    <property type="molecule type" value="Genomic_DNA"/>
</dbReference>
<accession>A0A5Q0P7H8</accession>
<evidence type="ECO:0000313" key="6">
    <source>
        <dbReference type="Proteomes" id="UP000480556"/>
    </source>
</evidence>
<dbReference type="AlphaFoldDB" id="A0A5Q0P7H8"/>
<feature type="domain" description="DUF7944" evidence="2">
    <location>
        <begin position="38"/>
        <end position="118"/>
    </location>
</feature>
<dbReference type="Proteomes" id="UP000480556">
    <property type="component" value="Unassembled WGS sequence"/>
</dbReference>
<evidence type="ECO:0000313" key="4">
    <source>
        <dbReference type="EMBL" id="QGA12290.1"/>
    </source>
</evidence>
<reference evidence="5 6" key="1">
    <citation type="submission" date="2019-10" db="EMBL/GenBank/DDBJ databases">
        <authorList>
            <person name="Dong K."/>
        </authorList>
    </citation>
    <scope>NUCLEOTIDE SEQUENCE [LARGE SCALE GENOMIC DNA]</scope>
    <source>
        <strain evidence="4">Dk386</strain>
        <strain evidence="5">dk386</strain>
        <strain evidence="3">Dk771</strain>
        <strain evidence="6">dk771</strain>
    </source>
</reference>
<evidence type="ECO:0000256" key="1">
    <source>
        <dbReference type="SAM" id="SignalP"/>
    </source>
</evidence>
<dbReference type="NCBIfam" id="NF047330">
    <property type="entry name" value="MCR_0457_fam"/>
    <property type="match status" value="1"/>
</dbReference>
<dbReference type="Proteomes" id="UP000327478">
    <property type="component" value="Chromosome"/>
</dbReference>
<evidence type="ECO:0000259" key="2">
    <source>
        <dbReference type="Pfam" id="PF25642"/>
    </source>
</evidence>
<dbReference type="Pfam" id="PF25642">
    <property type="entry name" value="DUF7944"/>
    <property type="match status" value="1"/>
</dbReference>
<evidence type="ECO:0000313" key="3">
    <source>
        <dbReference type="EMBL" id="MQW93247.1"/>
    </source>
</evidence>
<gene>
    <name evidence="4" type="ORF">GFH30_04820</name>
    <name evidence="3" type="ORF">GHJ48_12730</name>
</gene>
<feature type="signal peptide" evidence="1">
    <location>
        <begin position="1"/>
        <end position="24"/>
    </location>
</feature>
<dbReference type="InterPro" id="IPR057704">
    <property type="entry name" value="DUF7944"/>
</dbReference>
<dbReference type="EMBL" id="CP045650">
    <property type="protein sequence ID" value="QGA12290.1"/>
    <property type="molecule type" value="Genomic_DNA"/>
</dbReference>
<proteinExistence type="predicted"/>
<protein>
    <recommendedName>
        <fullName evidence="2">DUF7944 domain-containing protein</fullName>
    </recommendedName>
</protein>
<keyword evidence="5" id="KW-1185">Reference proteome</keyword>
<name>A0A5Q0P7H8_9GAMM</name>
<evidence type="ECO:0000313" key="5">
    <source>
        <dbReference type="Proteomes" id="UP000327478"/>
    </source>
</evidence>
<sequence length="123" mass="13394">MIKKLTIQTVCILTLSAVFSHAMAENDLSNAEANTMIKEDIASTQVMSELCPTLMGKNAQFDGNVQHLITANLGDYAGAKMTFAQLQADSEYQTLLAETRNNAKNMDAAEQQSACDDILNYTP</sequence>
<feature type="chain" id="PRO_5044623712" description="DUF7944 domain-containing protein" evidence="1">
    <location>
        <begin position="25"/>
        <end position="123"/>
    </location>
</feature>
<organism evidence="3 6">
    <name type="scientific">Acinetobacter wanghuae</name>
    <dbReference type="NCBI Taxonomy" id="2662362"/>
    <lineage>
        <taxon>Bacteria</taxon>
        <taxon>Pseudomonadati</taxon>
        <taxon>Pseudomonadota</taxon>
        <taxon>Gammaproteobacteria</taxon>
        <taxon>Moraxellales</taxon>
        <taxon>Moraxellaceae</taxon>
        <taxon>Acinetobacter</taxon>
    </lineage>
</organism>